<keyword evidence="5 6" id="KW-0472">Membrane</keyword>
<organism evidence="7">
    <name type="scientific">Uncultured Desulfatiglans sp</name>
    <dbReference type="NCBI Taxonomy" id="1748965"/>
    <lineage>
        <taxon>Bacteria</taxon>
        <taxon>Pseudomonadati</taxon>
        <taxon>Thermodesulfobacteriota</taxon>
        <taxon>Desulfobacteria</taxon>
        <taxon>Desulfatiglandales</taxon>
        <taxon>Desulfatiglandaceae</taxon>
        <taxon>Desulfatiglans</taxon>
        <taxon>environmental samples</taxon>
    </lineage>
</organism>
<feature type="transmembrane region" description="Helical" evidence="6">
    <location>
        <begin position="109"/>
        <end position="130"/>
    </location>
</feature>
<dbReference type="Pfam" id="PF02653">
    <property type="entry name" value="BPD_transp_2"/>
    <property type="match status" value="1"/>
</dbReference>
<dbReference type="PANTHER" id="PTHR30482">
    <property type="entry name" value="HIGH-AFFINITY BRANCHED-CHAIN AMINO ACID TRANSPORT SYSTEM PERMEASE"/>
    <property type="match status" value="1"/>
</dbReference>
<proteinExistence type="predicted"/>
<comment type="subcellular location">
    <subcellularLocation>
        <location evidence="1">Cell membrane</location>
        <topology evidence="1">Multi-pass membrane protein</topology>
    </subcellularLocation>
</comment>
<reference evidence="7" key="1">
    <citation type="submission" date="2018-07" db="EMBL/GenBank/DDBJ databases">
        <authorList>
            <consortium name="Genoscope - CEA"/>
            <person name="William W."/>
        </authorList>
    </citation>
    <scope>NUCLEOTIDE SEQUENCE</scope>
    <source>
        <strain evidence="7">IK1</strain>
    </source>
</reference>
<dbReference type="EMBL" id="UPXX01000001">
    <property type="protein sequence ID" value="VBB41330.1"/>
    <property type="molecule type" value="Genomic_DNA"/>
</dbReference>
<feature type="transmembrane region" description="Helical" evidence="6">
    <location>
        <begin position="56"/>
        <end position="73"/>
    </location>
</feature>
<evidence type="ECO:0000256" key="4">
    <source>
        <dbReference type="ARBA" id="ARBA00022989"/>
    </source>
</evidence>
<feature type="transmembrane region" description="Helical" evidence="6">
    <location>
        <begin position="298"/>
        <end position="314"/>
    </location>
</feature>
<feature type="transmembrane region" description="Helical" evidence="6">
    <location>
        <begin position="80"/>
        <end position="97"/>
    </location>
</feature>
<gene>
    <name evidence="7" type="ORF">TRIP_B10058</name>
</gene>
<feature type="transmembrane region" description="Helical" evidence="6">
    <location>
        <begin position="137"/>
        <end position="160"/>
    </location>
</feature>
<evidence type="ECO:0000256" key="3">
    <source>
        <dbReference type="ARBA" id="ARBA00022692"/>
    </source>
</evidence>
<evidence type="ECO:0000313" key="7">
    <source>
        <dbReference type="EMBL" id="VBB41330.1"/>
    </source>
</evidence>
<name>A0A652ZZY7_UNCDX</name>
<protein>
    <submittedName>
        <fullName evidence="7">Amino acid or sugar ABC transport system, permease protein</fullName>
    </submittedName>
</protein>
<dbReference type="GO" id="GO:0005886">
    <property type="term" value="C:plasma membrane"/>
    <property type="evidence" value="ECO:0007669"/>
    <property type="project" value="UniProtKB-SubCell"/>
</dbReference>
<dbReference type="InterPro" id="IPR001851">
    <property type="entry name" value="ABC_transp_permease"/>
</dbReference>
<feature type="transmembrane region" description="Helical" evidence="6">
    <location>
        <begin position="180"/>
        <end position="197"/>
    </location>
</feature>
<accession>A0A652ZZY7</accession>
<evidence type="ECO:0000256" key="6">
    <source>
        <dbReference type="SAM" id="Phobius"/>
    </source>
</evidence>
<dbReference type="AlphaFoldDB" id="A0A652ZZY7"/>
<evidence type="ECO:0000256" key="5">
    <source>
        <dbReference type="ARBA" id="ARBA00023136"/>
    </source>
</evidence>
<keyword evidence="2" id="KW-1003">Cell membrane</keyword>
<keyword evidence="3 6" id="KW-0812">Transmembrane</keyword>
<dbReference type="CDD" id="cd06581">
    <property type="entry name" value="TM_PBP1_LivM_like"/>
    <property type="match status" value="1"/>
</dbReference>
<dbReference type="PANTHER" id="PTHR30482:SF10">
    <property type="entry name" value="HIGH-AFFINITY BRANCHED-CHAIN AMINO ACID TRANSPORT PROTEIN BRAE"/>
    <property type="match status" value="1"/>
</dbReference>
<feature type="transmembrane region" description="Helical" evidence="6">
    <location>
        <begin position="262"/>
        <end position="286"/>
    </location>
</feature>
<keyword evidence="4 6" id="KW-1133">Transmembrane helix</keyword>
<sequence length="336" mass="37158">MEMSERRKKRLDRSITVRSHGLYALSSWREMTFLLLPRVALVALLCALPLMLDMYWQRVFCAAATYAMLALAFDFLAQYAGLVCLGLSMFIGLGGYVSGSLNHYWGWPIWVTIPLASVTGAALGTLALVLCLRLRGVYFAIVSFMLPLFLVSFIVATSILGSTEGISSLDYLPNIWVEQYLLVGALLVALFGLRRLMTEDFGIILQAVKDNDQAVKASGIDITAYKIKALFLAALIGSFCGAYLSHLYGWLGLSMFAMDFSILPIAATVMGGMGTLAGPVIGAFVLTPLSEALRGFGQLRVVLYSLILLAFILYKPEGILNYLERKYFQFERWEKV</sequence>
<evidence type="ECO:0000256" key="2">
    <source>
        <dbReference type="ARBA" id="ARBA00022475"/>
    </source>
</evidence>
<feature type="transmembrane region" description="Helical" evidence="6">
    <location>
        <begin position="229"/>
        <end position="250"/>
    </location>
</feature>
<dbReference type="InterPro" id="IPR043428">
    <property type="entry name" value="LivM-like"/>
</dbReference>
<dbReference type="GO" id="GO:0015658">
    <property type="term" value="F:branched-chain amino acid transmembrane transporter activity"/>
    <property type="evidence" value="ECO:0007669"/>
    <property type="project" value="InterPro"/>
</dbReference>
<feature type="transmembrane region" description="Helical" evidence="6">
    <location>
        <begin position="32"/>
        <end position="50"/>
    </location>
</feature>
<evidence type="ECO:0000256" key="1">
    <source>
        <dbReference type="ARBA" id="ARBA00004651"/>
    </source>
</evidence>